<dbReference type="InterPro" id="IPR003358">
    <property type="entry name" value="tRNA_(Gua-N-7)_MeTrfase_Trmb"/>
</dbReference>
<feature type="binding site" evidence="7">
    <location>
        <position position="97"/>
    </location>
    <ligand>
        <name>S-adenosyl-L-methionine</name>
        <dbReference type="ChEBI" id="CHEBI:59789"/>
    </ligand>
</feature>
<comment type="pathway">
    <text evidence="7">tRNA modification; N(7)-methylguanine-tRNA biosynthesis.</text>
</comment>
<comment type="similarity">
    <text evidence="7">Belongs to the class I-like SAM-binding methyltransferase superfamily. TrmB family.</text>
</comment>
<dbReference type="EMBL" id="DVIQ01000041">
    <property type="protein sequence ID" value="HIS31439.1"/>
    <property type="molecule type" value="Genomic_DNA"/>
</dbReference>
<dbReference type="PANTHER" id="PTHR23417:SF14">
    <property type="entry name" value="PENTACOTRIPEPTIDE-REPEAT REGION OF PRORP DOMAIN-CONTAINING PROTEIN"/>
    <property type="match status" value="1"/>
</dbReference>
<dbReference type="GO" id="GO:0043527">
    <property type="term" value="C:tRNA methyltransferase complex"/>
    <property type="evidence" value="ECO:0007669"/>
    <property type="project" value="TreeGrafter"/>
</dbReference>
<sequence length="216" mass="24797">MRLRNIPGARETVANSPFVVQEPSTVRGRWKDVFGNENPIFIEVGMGKGKFLTEQALKNPDKNFVGIERYTSVLLRALQKREALEQEPANLLYLCIDAKELPQTFGPGEVAGIYLNFSDPWPKDRHAKRRLPSREFLARYRQILQPGGRVEFKTDNEALFSFALEECREAGWELLLCTHDLHHEPELVKDNVMTEYEEKFSSMGNPIHKLIMRPAG</sequence>
<gene>
    <name evidence="7 8" type="primary">trmB</name>
    <name evidence="8" type="ORF">IAB44_07825</name>
</gene>
<dbReference type="AlphaFoldDB" id="A0A9D1ET71"/>
<dbReference type="SUPFAM" id="SSF53335">
    <property type="entry name" value="S-adenosyl-L-methionine-dependent methyltransferases"/>
    <property type="match status" value="1"/>
</dbReference>
<evidence type="ECO:0000256" key="2">
    <source>
        <dbReference type="ARBA" id="ARBA00003015"/>
    </source>
</evidence>
<keyword evidence="4 7" id="KW-0808">Transferase</keyword>
<evidence type="ECO:0000256" key="3">
    <source>
        <dbReference type="ARBA" id="ARBA00022603"/>
    </source>
</evidence>
<evidence type="ECO:0000313" key="9">
    <source>
        <dbReference type="Proteomes" id="UP000823935"/>
    </source>
</evidence>
<evidence type="ECO:0000256" key="6">
    <source>
        <dbReference type="ARBA" id="ARBA00022694"/>
    </source>
</evidence>
<dbReference type="Pfam" id="PF02390">
    <property type="entry name" value="Methyltransf_4"/>
    <property type="match status" value="1"/>
</dbReference>
<feature type="binding site" evidence="7">
    <location>
        <begin position="194"/>
        <end position="197"/>
    </location>
    <ligand>
        <name>substrate</name>
    </ligand>
</feature>
<keyword evidence="5 7" id="KW-0949">S-adenosyl-L-methionine</keyword>
<accession>A0A9D1ET71</accession>
<evidence type="ECO:0000313" key="8">
    <source>
        <dbReference type="EMBL" id="HIS31439.1"/>
    </source>
</evidence>
<keyword evidence="6 7" id="KW-0819">tRNA processing</keyword>
<protein>
    <recommendedName>
        <fullName evidence="7">tRNA (guanine-N(7)-)-methyltransferase</fullName>
        <ecNumber evidence="7">2.1.1.33</ecNumber>
    </recommendedName>
    <alternativeName>
        <fullName evidence="7">tRNA (guanine(46)-N(7))-methyltransferase</fullName>
    </alternativeName>
    <alternativeName>
        <fullName evidence="7">tRNA(m7G46)-methyltransferase</fullName>
    </alternativeName>
</protein>
<comment type="function">
    <text evidence="2 7">Catalyzes the formation of N(7)-methylguanine at position 46 (m7G46) in tRNA.</text>
</comment>
<dbReference type="NCBIfam" id="NF001080">
    <property type="entry name" value="PRK00121.2-2"/>
    <property type="match status" value="1"/>
</dbReference>
<dbReference type="EC" id="2.1.1.33" evidence="7"/>
<dbReference type="Proteomes" id="UP000823935">
    <property type="component" value="Unassembled WGS sequence"/>
</dbReference>
<feature type="binding site" evidence="7">
    <location>
        <position position="155"/>
    </location>
    <ligand>
        <name>substrate</name>
    </ligand>
</feature>
<dbReference type="NCBIfam" id="TIGR00091">
    <property type="entry name" value="tRNA (guanosine(46)-N7)-methyltransferase TrmB"/>
    <property type="match status" value="1"/>
</dbReference>
<dbReference type="Gene3D" id="3.40.50.150">
    <property type="entry name" value="Vaccinia Virus protein VP39"/>
    <property type="match status" value="1"/>
</dbReference>
<keyword evidence="3 7" id="KW-0489">Methyltransferase</keyword>
<dbReference type="CDD" id="cd02440">
    <property type="entry name" value="AdoMet_MTases"/>
    <property type="match status" value="1"/>
</dbReference>
<reference evidence="8" key="1">
    <citation type="submission" date="2020-10" db="EMBL/GenBank/DDBJ databases">
        <authorList>
            <person name="Gilroy R."/>
        </authorList>
    </citation>
    <scope>NUCLEOTIDE SEQUENCE</scope>
    <source>
        <strain evidence="8">CHK190-19873</strain>
    </source>
</reference>
<evidence type="ECO:0000256" key="7">
    <source>
        <dbReference type="HAMAP-Rule" id="MF_01057"/>
    </source>
</evidence>
<organism evidence="8 9">
    <name type="scientific">Candidatus Limivivens intestinipullorum</name>
    <dbReference type="NCBI Taxonomy" id="2840858"/>
    <lineage>
        <taxon>Bacteria</taxon>
        <taxon>Bacillati</taxon>
        <taxon>Bacillota</taxon>
        <taxon>Clostridia</taxon>
        <taxon>Lachnospirales</taxon>
        <taxon>Lachnospiraceae</taxon>
        <taxon>Lachnospiraceae incertae sedis</taxon>
        <taxon>Candidatus Limivivens</taxon>
    </lineage>
</organism>
<dbReference type="PANTHER" id="PTHR23417">
    <property type="entry name" value="3-DEOXY-D-MANNO-OCTULOSONIC-ACID TRANSFERASE/TRNA GUANINE-N 7 - -METHYLTRANSFERASE"/>
    <property type="match status" value="1"/>
</dbReference>
<evidence type="ECO:0000256" key="5">
    <source>
        <dbReference type="ARBA" id="ARBA00022691"/>
    </source>
</evidence>
<dbReference type="InterPro" id="IPR055361">
    <property type="entry name" value="tRNA_methyltr_TrmB_bact"/>
</dbReference>
<feature type="binding site" evidence="7">
    <location>
        <position position="68"/>
    </location>
    <ligand>
        <name>S-adenosyl-L-methionine</name>
        <dbReference type="ChEBI" id="CHEBI:59789"/>
    </ligand>
</feature>
<dbReference type="GO" id="GO:0008176">
    <property type="term" value="F:tRNA (guanine(46)-N7)-methyltransferase activity"/>
    <property type="evidence" value="ECO:0007669"/>
    <property type="project" value="UniProtKB-UniRule"/>
</dbReference>
<dbReference type="InterPro" id="IPR029063">
    <property type="entry name" value="SAM-dependent_MTases_sf"/>
</dbReference>
<proteinExistence type="inferred from homology"/>
<evidence type="ECO:0000256" key="4">
    <source>
        <dbReference type="ARBA" id="ARBA00022679"/>
    </source>
</evidence>
<reference evidence="8" key="2">
    <citation type="journal article" date="2021" name="PeerJ">
        <title>Extensive microbial diversity within the chicken gut microbiome revealed by metagenomics and culture.</title>
        <authorList>
            <person name="Gilroy R."/>
            <person name="Ravi A."/>
            <person name="Getino M."/>
            <person name="Pursley I."/>
            <person name="Horton D.L."/>
            <person name="Alikhan N.F."/>
            <person name="Baker D."/>
            <person name="Gharbi K."/>
            <person name="Hall N."/>
            <person name="Watson M."/>
            <person name="Adriaenssens E.M."/>
            <person name="Foster-Nyarko E."/>
            <person name="Jarju S."/>
            <person name="Secka A."/>
            <person name="Antonio M."/>
            <person name="Oren A."/>
            <person name="Chaudhuri R.R."/>
            <person name="La Ragione R."/>
            <person name="Hildebrand F."/>
            <person name="Pallen M.J."/>
        </authorList>
    </citation>
    <scope>NUCLEOTIDE SEQUENCE</scope>
    <source>
        <strain evidence="8">CHK190-19873</strain>
    </source>
</reference>
<name>A0A9D1ET71_9FIRM</name>
<feature type="binding site" evidence="7">
    <location>
        <position position="43"/>
    </location>
    <ligand>
        <name>S-adenosyl-L-methionine</name>
        <dbReference type="ChEBI" id="CHEBI:59789"/>
    </ligand>
</feature>
<evidence type="ECO:0000256" key="1">
    <source>
        <dbReference type="ARBA" id="ARBA00000142"/>
    </source>
</evidence>
<comment type="catalytic activity">
    <reaction evidence="1 7">
        <text>guanosine(46) in tRNA + S-adenosyl-L-methionine = N(7)-methylguanosine(46) in tRNA + S-adenosyl-L-homocysteine</text>
        <dbReference type="Rhea" id="RHEA:42708"/>
        <dbReference type="Rhea" id="RHEA-COMP:10188"/>
        <dbReference type="Rhea" id="RHEA-COMP:10189"/>
        <dbReference type="ChEBI" id="CHEBI:57856"/>
        <dbReference type="ChEBI" id="CHEBI:59789"/>
        <dbReference type="ChEBI" id="CHEBI:74269"/>
        <dbReference type="ChEBI" id="CHEBI:74480"/>
        <dbReference type="EC" id="2.1.1.33"/>
    </reaction>
</comment>
<dbReference type="HAMAP" id="MF_01057">
    <property type="entry name" value="tRNA_methyltr_TrmB"/>
    <property type="match status" value="1"/>
</dbReference>
<comment type="caution">
    <text evidence="7">Lacks conserved residue(s) required for the propagation of feature annotation.</text>
</comment>
<comment type="caution">
    <text evidence="8">The sequence shown here is derived from an EMBL/GenBank/DDBJ whole genome shotgun (WGS) entry which is preliminary data.</text>
</comment>
<feature type="binding site" evidence="7">
    <location>
        <position position="123"/>
    </location>
    <ligand>
        <name>substrate</name>
    </ligand>
</feature>
<feature type="binding site" evidence="7">
    <location>
        <position position="119"/>
    </location>
    <ligand>
        <name>S-adenosyl-L-methionine</name>
        <dbReference type="ChEBI" id="CHEBI:59789"/>
    </ligand>
</feature>
<dbReference type="PROSITE" id="PS51625">
    <property type="entry name" value="SAM_MT_TRMB"/>
    <property type="match status" value="1"/>
</dbReference>